<keyword evidence="5" id="KW-1185">Reference proteome</keyword>
<dbReference type="EMBL" id="SPKJ01000058">
    <property type="protein sequence ID" value="MYZ49050.1"/>
    <property type="molecule type" value="Genomic_DNA"/>
</dbReference>
<proteinExistence type="predicted"/>
<keyword evidence="3" id="KW-1133">Transmembrane helix</keyword>
<comment type="caution">
    <text evidence="4">The sequence shown here is derived from an EMBL/GenBank/DDBJ whole genome shotgun (WGS) entry which is preliminary data.</text>
</comment>
<sequence length="363" mass="39151">MIQSAMMFALGVLVCGLLSLVLIVAFVRRTRRLTAARITARLATRRAEFESERDELRARHAVEARRLEREIDRLLDDATAYRLDSDLKTQELASIRADLDAQDEEIRELHDHLARLQEELQGVQRERAEAVVGRREAEHLLAAERERLESVRAELRGAEERVLGREREVARLNAALAQAEERLAAAEGLPAPFAGGMPLALPAAFGADRSVPFPAPALPLPPPAAAERPVLPEEAGHDEETRKVERIARDLHRMAGGAKALLGKAGWHALAHPGSAVPSAERIAKVLKVEKRGGTAPARRGNGADQVPEPAADGFDRKGGTETAKGGAPAAAAAATKTAEARFLEALAEIRALERAPGRSAGE</sequence>
<feature type="coiled-coil region" evidence="1">
    <location>
        <begin position="39"/>
        <end position="189"/>
    </location>
</feature>
<gene>
    <name evidence="4" type="ORF">E4O86_15140</name>
</gene>
<name>A0A964T5Z6_9HYPH</name>
<dbReference type="Proteomes" id="UP000773614">
    <property type="component" value="Unassembled WGS sequence"/>
</dbReference>
<reference evidence="4" key="1">
    <citation type="submission" date="2019-03" db="EMBL/GenBank/DDBJ databases">
        <title>Afifella sp. nov., isolated from activated sludge.</title>
        <authorList>
            <person name="Li Q."/>
            <person name="Liu Y."/>
        </authorList>
    </citation>
    <scope>NUCLEOTIDE SEQUENCE</scope>
    <source>
        <strain evidence="4">L72</strain>
    </source>
</reference>
<evidence type="ECO:0000256" key="2">
    <source>
        <dbReference type="SAM" id="MobiDB-lite"/>
    </source>
</evidence>
<evidence type="ECO:0000313" key="4">
    <source>
        <dbReference type="EMBL" id="MYZ49050.1"/>
    </source>
</evidence>
<dbReference type="OrthoDB" id="8304872at2"/>
<keyword evidence="1" id="KW-0175">Coiled coil</keyword>
<keyword evidence="3" id="KW-0472">Membrane</keyword>
<dbReference type="RefSeq" id="WP_161141397.1">
    <property type="nucleotide sequence ID" value="NZ_SPKJ01000058.1"/>
</dbReference>
<feature type="region of interest" description="Disordered" evidence="2">
    <location>
        <begin position="292"/>
        <end position="332"/>
    </location>
</feature>
<evidence type="ECO:0000256" key="3">
    <source>
        <dbReference type="SAM" id="Phobius"/>
    </source>
</evidence>
<feature type="transmembrane region" description="Helical" evidence="3">
    <location>
        <begin position="6"/>
        <end position="27"/>
    </location>
</feature>
<protein>
    <submittedName>
        <fullName evidence="4">Uncharacterized protein</fullName>
    </submittedName>
</protein>
<evidence type="ECO:0000256" key="1">
    <source>
        <dbReference type="SAM" id="Coils"/>
    </source>
</evidence>
<accession>A0A964T5Z6</accession>
<organism evidence="4 5">
    <name type="scientific">Propylenella binzhouense</name>
    <dbReference type="NCBI Taxonomy" id="2555902"/>
    <lineage>
        <taxon>Bacteria</taxon>
        <taxon>Pseudomonadati</taxon>
        <taxon>Pseudomonadota</taxon>
        <taxon>Alphaproteobacteria</taxon>
        <taxon>Hyphomicrobiales</taxon>
        <taxon>Propylenellaceae</taxon>
        <taxon>Propylenella</taxon>
    </lineage>
</organism>
<keyword evidence="3" id="KW-0812">Transmembrane</keyword>
<dbReference type="AlphaFoldDB" id="A0A964T5Z6"/>
<feature type="compositionally biased region" description="Low complexity" evidence="2">
    <location>
        <begin position="321"/>
        <end position="332"/>
    </location>
</feature>
<evidence type="ECO:0000313" key="5">
    <source>
        <dbReference type="Proteomes" id="UP000773614"/>
    </source>
</evidence>